<evidence type="ECO:0008006" key="7">
    <source>
        <dbReference type="Google" id="ProtNLM"/>
    </source>
</evidence>
<dbReference type="Pfam" id="PF05615">
    <property type="entry name" value="THOC7"/>
    <property type="match status" value="1"/>
</dbReference>
<sequence length="318" mass="35912">MVLAANQDGKQAAKVLIPPLTVEEEDSIILARITNDERPLKRVIKRFHGYAAAACPPIVPLAPGTASTGTVQDAREAFLVELASYQLSLKKSAMICEAETRQVEEYRRERQRIEQEHEVLRDQIEELKTALEHAQMLRRRKIEYDQLTERVNTLPQRDELQQEIDSLENDMAAIRAEHENQNRTLLSQKVALDAIVTDLSSLRFIGKDKDTTTEPNSPGDTPALELPEMVAEPTSESQTEIESAVEVAKDTRDTDKEEEEEPVTPAKTQEEGMVEDDIEMGEVEEEPRDKLKKKPREEELEEGEASDESSELSEPPDD</sequence>
<evidence type="ECO:0000313" key="5">
    <source>
        <dbReference type="EMBL" id="TFK28857.1"/>
    </source>
</evidence>
<feature type="coiled-coil region" evidence="3">
    <location>
        <begin position="96"/>
        <end position="184"/>
    </location>
</feature>
<evidence type="ECO:0000256" key="1">
    <source>
        <dbReference type="ARBA" id="ARBA00004123"/>
    </source>
</evidence>
<keyword evidence="3" id="KW-0175">Coiled coil</keyword>
<name>A0A5C3L7T5_COPMA</name>
<dbReference type="InterPro" id="IPR008501">
    <property type="entry name" value="THOC7/Mft1"/>
</dbReference>
<dbReference type="GO" id="GO:0006397">
    <property type="term" value="P:mRNA processing"/>
    <property type="evidence" value="ECO:0007669"/>
    <property type="project" value="InterPro"/>
</dbReference>
<dbReference type="GO" id="GO:0000445">
    <property type="term" value="C:THO complex part of transcription export complex"/>
    <property type="evidence" value="ECO:0007669"/>
    <property type="project" value="InterPro"/>
</dbReference>
<evidence type="ECO:0000256" key="4">
    <source>
        <dbReference type="SAM" id="MobiDB-lite"/>
    </source>
</evidence>
<organism evidence="5 6">
    <name type="scientific">Coprinopsis marcescibilis</name>
    <name type="common">Agaric fungus</name>
    <name type="synonym">Psathyrella marcescibilis</name>
    <dbReference type="NCBI Taxonomy" id="230819"/>
    <lineage>
        <taxon>Eukaryota</taxon>
        <taxon>Fungi</taxon>
        <taxon>Dikarya</taxon>
        <taxon>Basidiomycota</taxon>
        <taxon>Agaricomycotina</taxon>
        <taxon>Agaricomycetes</taxon>
        <taxon>Agaricomycetidae</taxon>
        <taxon>Agaricales</taxon>
        <taxon>Agaricineae</taxon>
        <taxon>Psathyrellaceae</taxon>
        <taxon>Coprinopsis</taxon>
    </lineage>
</organism>
<feature type="region of interest" description="Disordered" evidence="4">
    <location>
        <begin position="230"/>
        <end position="318"/>
    </location>
</feature>
<accession>A0A5C3L7T5</accession>
<dbReference type="AlphaFoldDB" id="A0A5C3L7T5"/>
<evidence type="ECO:0000256" key="3">
    <source>
        <dbReference type="SAM" id="Coils"/>
    </source>
</evidence>
<keyword evidence="2" id="KW-0539">Nucleus</keyword>
<comment type="subcellular location">
    <subcellularLocation>
        <location evidence="1">Nucleus</location>
    </subcellularLocation>
</comment>
<evidence type="ECO:0000313" key="6">
    <source>
        <dbReference type="Proteomes" id="UP000307440"/>
    </source>
</evidence>
<proteinExistence type="predicted"/>
<feature type="compositionally biased region" description="Acidic residues" evidence="4">
    <location>
        <begin position="298"/>
        <end position="318"/>
    </location>
</feature>
<keyword evidence="6" id="KW-1185">Reference proteome</keyword>
<gene>
    <name evidence="5" type="ORF">FA15DRAFT_664937</name>
</gene>
<dbReference type="STRING" id="230819.A0A5C3L7T5"/>
<dbReference type="OrthoDB" id="205166at2759"/>
<protein>
    <recommendedName>
        <fullName evidence="7">Tho complex 7</fullName>
    </recommendedName>
</protein>
<dbReference type="EMBL" id="ML210153">
    <property type="protein sequence ID" value="TFK28857.1"/>
    <property type="molecule type" value="Genomic_DNA"/>
</dbReference>
<reference evidence="5 6" key="1">
    <citation type="journal article" date="2019" name="Nat. Ecol. Evol.">
        <title>Megaphylogeny resolves global patterns of mushroom evolution.</title>
        <authorList>
            <person name="Varga T."/>
            <person name="Krizsan K."/>
            <person name="Foldi C."/>
            <person name="Dima B."/>
            <person name="Sanchez-Garcia M."/>
            <person name="Sanchez-Ramirez S."/>
            <person name="Szollosi G.J."/>
            <person name="Szarkandi J.G."/>
            <person name="Papp V."/>
            <person name="Albert L."/>
            <person name="Andreopoulos W."/>
            <person name="Angelini C."/>
            <person name="Antonin V."/>
            <person name="Barry K.W."/>
            <person name="Bougher N.L."/>
            <person name="Buchanan P."/>
            <person name="Buyck B."/>
            <person name="Bense V."/>
            <person name="Catcheside P."/>
            <person name="Chovatia M."/>
            <person name="Cooper J."/>
            <person name="Damon W."/>
            <person name="Desjardin D."/>
            <person name="Finy P."/>
            <person name="Geml J."/>
            <person name="Haridas S."/>
            <person name="Hughes K."/>
            <person name="Justo A."/>
            <person name="Karasinski D."/>
            <person name="Kautmanova I."/>
            <person name="Kiss B."/>
            <person name="Kocsube S."/>
            <person name="Kotiranta H."/>
            <person name="LaButti K.M."/>
            <person name="Lechner B.E."/>
            <person name="Liimatainen K."/>
            <person name="Lipzen A."/>
            <person name="Lukacs Z."/>
            <person name="Mihaltcheva S."/>
            <person name="Morgado L.N."/>
            <person name="Niskanen T."/>
            <person name="Noordeloos M.E."/>
            <person name="Ohm R.A."/>
            <person name="Ortiz-Santana B."/>
            <person name="Ovrebo C."/>
            <person name="Racz N."/>
            <person name="Riley R."/>
            <person name="Savchenko A."/>
            <person name="Shiryaev A."/>
            <person name="Soop K."/>
            <person name="Spirin V."/>
            <person name="Szebenyi C."/>
            <person name="Tomsovsky M."/>
            <person name="Tulloss R.E."/>
            <person name="Uehling J."/>
            <person name="Grigoriev I.V."/>
            <person name="Vagvolgyi C."/>
            <person name="Papp T."/>
            <person name="Martin F.M."/>
            <person name="Miettinen O."/>
            <person name="Hibbett D.S."/>
            <person name="Nagy L.G."/>
        </authorList>
    </citation>
    <scope>NUCLEOTIDE SEQUENCE [LARGE SCALE GENOMIC DNA]</scope>
    <source>
        <strain evidence="5 6">CBS 121175</strain>
    </source>
</reference>
<feature type="compositionally biased region" description="Acidic residues" evidence="4">
    <location>
        <begin position="272"/>
        <end position="286"/>
    </location>
</feature>
<evidence type="ECO:0000256" key="2">
    <source>
        <dbReference type="ARBA" id="ARBA00023242"/>
    </source>
</evidence>
<dbReference type="Proteomes" id="UP000307440">
    <property type="component" value="Unassembled WGS sequence"/>
</dbReference>